<dbReference type="EMBL" id="CAJGYO010000003">
    <property type="protein sequence ID" value="CAD6219135.1"/>
    <property type="molecule type" value="Genomic_DNA"/>
</dbReference>
<dbReference type="PANTHER" id="PTHR21242">
    <property type="entry name" value="TRANSCRIPTION INITIATION FACTOR TFIID SUBUNIT 10"/>
    <property type="match status" value="1"/>
</dbReference>
<keyword evidence="2" id="KW-0805">Transcription regulation</keyword>
<comment type="subcellular location">
    <subcellularLocation>
        <location evidence="1">Nucleus</location>
    </subcellularLocation>
</comment>
<dbReference type="PANTHER" id="PTHR21242:SF0">
    <property type="entry name" value="TRANSCRIPTION INITIATION FACTOR TFIID SUBUNIT 10"/>
    <property type="match status" value="1"/>
</dbReference>
<evidence type="ECO:0000256" key="6">
    <source>
        <dbReference type="SAM" id="MobiDB-lite"/>
    </source>
</evidence>
<gene>
    <name evidence="7" type="ORF">NCGR_LOCUS12929</name>
</gene>
<dbReference type="CDD" id="cd07982">
    <property type="entry name" value="HFD_TAF10"/>
    <property type="match status" value="1"/>
</dbReference>
<dbReference type="Proteomes" id="UP000604825">
    <property type="component" value="Unassembled WGS sequence"/>
</dbReference>
<keyword evidence="8" id="KW-1185">Reference proteome</keyword>
<evidence type="ECO:0000256" key="1">
    <source>
        <dbReference type="ARBA" id="ARBA00004123"/>
    </source>
</evidence>
<keyword evidence="3" id="KW-0804">Transcription</keyword>
<evidence type="ECO:0000313" key="7">
    <source>
        <dbReference type="EMBL" id="CAD6219135.1"/>
    </source>
</evidence>
<evidence type="ECO:0000256" key="3">
    <source>
        <dbReference type="ARBA" id="ARBA00023163"/>
    </source>
</evidence>
<accession>A0A811NAJ5</accession>
<dbReference type="AlphaFoldDB" id="A0A811NAJ5"/>
<dbReference type="OrthoDB" id="154356at2759"/>
<evidence type="ECO:0008006" key="9">
    <source>
        <dbReference type="Google" id="ProtNLM"/>
    </source>
</evidence>
<comment type="similarity">
    <text evidence="5">Belongs to the TAF10 family.</text>
</comment>
<comment type="caution">
    <text evidence="7">The sequence shown here is derived from an EMBL/GenBank/DDBJ whole genome shotgun (WGS) entry which is preliminary data.</text>
</comment>
<dbReference type="GO" id="GO:0016251">
    <property type="term" value="F:RNA polymerase II general transcription initiation factor activity"/>
    <property type="evidence" value="ECO:0007669"/>
    <property type="project" value="TreeGrafter"/>
</dbReference>
<dbReference type="GO" id="GO:0000124">
    <property type="term" value="C:SAGA complex"/>
    <property type="evidence" value="ECO:0007669"/>
    <property type="project" value="TreeGrafter"/>
</dbReference>
<feature type="region of interest" description="Disordered" evidence="6">
    <location>
        <begin position="1"/>
        <end position="26"/>
    </location>
</feature>
<feature type="compositionally biased region" description="Gly residues" evidence="6">
    <location>
        <begin position="1"/>
        <end position="24"/>
    </location>
</feature>
<reference evidence="7" key="1">
    <citation type="submission" date="2020-10" db="EMBL/GenBank/DDBJ databases">
        <authorList>
            <person name="Han B."/>
            <person name="Lu T."/>
            <person name="Zhao Q."/>
            <person name="Huang X."/>
            <person name="Zhao Y."/>
        </authorList>
    </citation>
    <scope>NUCLEOTIDE SEQUENCE</scope>
</reference>
<dbReference type="PRINTS" id="PR01443">
    <property type="entry name" value="TFIID30KDSUB"/>
</dbReference>
<keyword evidence="4" id="KW-0539">Nucleus</keyword>
<evidence type="ECO:0000256" key="2">
    <source>
        <dbReference type="ARBA" id="ARBA00023015"/>
    </source>
</evidence>
<evidence type="ECO:0000256" key="4">
    <source>
        <dbReference type="ARBA" id="ARBA00023242"/>
    </source>
</evidence>
<proteinExistence type="inferred from homology"/>
<dbReference type="Pfam" id="PF03540">
    <property type="entry name" value="TAF10"/>
    <property type="match status" value="1"/>
</dbReference>
<dbReference type="GO" id="GO:1990841">
    <property type="term" value="F:promoter-specific chromatin binding"/>
    <property type="evidence" value="ECO:0007669"/>
    <property type="project" value="TreeGrafter"/>
</dbReference>
<sequence length="179" mass="19325">MSSNSGGGAGGPGGGMGPGVGGGGDGRHDDEAALTEFLSSLMDYTPTVWCRRFPRLLYFSVNGLALMLGLVVWKIPDELVEHYLGRSGFHCPDLRLTRLVAVATQKFLSDIASDSLQHCKARVAAPIKDNKSKQPKDRRLVLTMDDLSKALREHGVNLKHPEYFADSPSAGMAPSTREE</sequence>
<dbReference type="GO" id="GO:0005669">
    <property type="term" value="C:transcription factor TFIID complex"/>
    <property type="evidence" value="ECO:0007669"/>
    <property type="project" value="TreeGrafter"/>
</dbReference>
<organism evidence="7 8">
    <name type="scientific">Miscanthus lutarioriparius</name>
    <dbReference type="NCBI Taxonomy" id="422564"/>
    <lineage>
        <taxon>Eukaryota</taxon>
        <taxon>Viridiplantae</taxon>
        <taxon>Streptophyta</taxon>
        <taxon>Embryophyta</taxon>
        <taxon>Tracheophyta</taxon>
        <taxon>Spermatophyta</taxon>
        <taxon>Magnoliopsida</taxon>
        <taxon>Liliopsida</taxon>
        <taxon>Poales</taxon>
        <taxon>Poaceae</taxon>
        <taxon>PACMAD clade</taxon>
        <taxon>Panicoideae</taxon>
        <taxon>Andropogonodae</taxon>
        <taxon>Andropogoneae</taxon>
        <taxon>Saccharinae</taxon>
        <taxon>Miscanthus</taxon>
    </lineage>
</organism>
<protein>
    <recommendedName>
        <fullName evidence="9">Transcription initiation factor TFIID subunit 10</fullName>
    </recommendedName>
</protein>
<evidence type="ECO:0000313" key="8">
    <source>
        <dbReference type="Proteomes" id="UP000604825"/>
    </source>
</evidence>
<name>A0A811NAJ5_9POAL</name>
<evidence type="ECO:0000256" key="5">
    <source>
        <dbReference type="ARBA" id="ARBA00025730"/>
    </source>
</evidence>
<dbReference type="InterPro" id="IPR003923">
    <property type="entry name" value="TAF10"/>
</dbReference>
<dbReference type="GO" id="GO:0006367">
    <property type="term" value="P:transcription initiation at RNA polymerase II promoter"/>
    <property type="evidence" value="ECO:0007669"/>
    <property type="project" value="TreeGrafter"/>
</dbReference>